<dbReference type="InterPro" id="IPR023867">
    <property type="entry name" value="Sulphatase_maturase_rSAM"/>
</dbReference>
<dbReference type="CDD" id="cd01335">
    <property type="entry name" value="Radical_SAM"/>
    <property type="match status" value="1"/>
</dbReference>
<dbReference type="SFLD" id="SFLDS00029">
    <property type="entry name" value="Radical_SAM"/>
    <property type="match status" value="1"/>
</dbReference>
<comment type="caution">
    <text evidence="7">The sequence shown here is derived from an EMBL/GenBank/DDBJ whole genome shotgun (WGS) entry which is preliminary data.</text>
</comment>
<dbReference type="AlphaFoldDB" id="A0A428FW00"/>
<proteinExistence type="predicted"/>
<dbReference type="SFLD" id="SFLDG01386">
    <property type="entry name" value="main_SPASM_domain-containing"/>
    <property type="match status" value="1"/>
</dbReference>
<dbReference type="Pfam" id="PF04055">
    <property type="entry name" value="Radical_SAM"/>
    <property type="match status" value="1"/>
</dbReference>
<dbReference type="SUPFAM" id="SSF102114">
    <property type="entry name" value="Radical SAM enzymes"/>
    <property type="match status" value="1"/>
</dbReference>
<dbReference type="Proteomes" id="UP000280182">
    <property type="component" value="Unassembled WGS sequence"/>
</dbReference>
<dbReference type="PANTHER" id="PTHR43273">
    <property type="entry name" value="ANAEROBIC SULFATASE-MATURATING ENZYME HOMOLOG ASLB-RELATED"/>
    <property type="match status" value="1"/>
</dbReference>
<dbReference type="GO" id="GO:0051536">
    <property type="term" value="F:iron-sulfur cluster binding"/>
    <property type="evidence" value="ECO:0007669"/>
    <property type="project" value="UniProtKB-KW"/>
</dbReference>
<reference evidence="7 8" key="1">
    <citation type="submission" date="2018-11" db="EMBL/GenBank/DDBJ databases">
        <title>Species Designations Belie Phenotypic and Genotypic Heterogeneity in Oral Streptococci.</title>
        <authorList>
            <person name="Velsko I."/>
        </authorList>
    </citation>
    <scope>NUCLEOTIDE SEQUENCE [LARGE SCALE GENOMIC DNA]</scope>
    <source>
        <strain evidence="7 8">BCC12</strain>
    </source>
</reference>
<sequence>MLFMIAALVILVVEVGNDYLIFIVRGIFIPSLCYIGGIIMLKAFITESDTLYFNSETFTLSTSIDDLNNNIKKENDYNILKKVVINISNNCNLSCTYCYADGGNYGMMNQLMNIDTADKIIDQLVSRRIQCIKRLILFGGEPFLNIDLFVYIIEKLSKNIEIQKIETVTNGTILNKKVEMMINNYHPFLTVSLDGPQLIHDKLRGKGSHRRTLNFIQYLKEIDYENFEVASTYTRMHQILGFQKGDIYRYFTDMGVRFNINNVFSKNKILIVKEMEMTEENRKTFIDQSFEDIINNNVKNYISPIVYDVLLSMIFKSKIESFCDDIDPETTITFDVDGSTKSCFRFWGTHSSDKVTQFNNKDNFSKCKDCWCRGMCMECVANMIDGYSSIISEEGKFIECKKQDLMEYCIYKIIELSKDKERLTKLVNNFERFIRYA</sequence>
<dbReference type="InterPro" id="IPR007197">
    <property type="entry name" value="rSAM"/>
</dbReference>
<accession>A0A428FW00</accession>
<dbReference type="InterPro" id="IPR013785">
    <property type="entry name" value="Aldolase_TIM"/>
</dbReference>
<organism evidence="7 8">
    <name type="scientific">Streptococcus oralis</name>
    <dbReference type="NCBI Taxonomy" id="1303"/>
    <lineage>
        <taxon>Bacteria</taxon>
        <taxon>Bacillati</taxon>
        <taxon>Bacillota</taxon>
        <taxon>Bacilli</taxon>
        <taxon>Lactobacillales</taxon>
        <taxon>Streptococcaceae</taxon>
        <taxon>Streptococcus</taxon>
    </lineage>
</organism>
<dbReference type="PROSITE" id="PS51918">
    <property type="entry name" value="RADICAL_SAM"/>
    <property type="match status" value="1"/>
</dbReference>
<evidence type="ECO:0000259" key="6">
    <source>
        <dbReference type="PROSITE" id="PS51918"/>
    </source>
</evidence>
<evidence type="ECO:0000256" key="5">
    <source>
        <dbReference type="SAM" id="Phobius"/>
    </source>
</evidence>
<keyword evidence="2" id="KW-0479">Metal-binding</keyword>
<keyword evidence="5" id="KW-0812">Transmembrane</keyword>
<protein>
    <submittedName>
        <fullName evidence="7">Cyclic pyranopterin monophosphate synthase</fullName>
    </submittedName>
</protein>
<dbReference type="EMBL" id="RJPJ01000008">
    <property type="protein sequence ID" value="RSJ66823.1"/>
    <property type="molecule type" value="Genomic_DNA"/>
</dbReference>
<keyword evidence="3" id="KW-0408">Iron</keyword>
<evidence type="ECO:0000256" key="4">
    <source>
        <dbReference type="ARBA" id="ARBA00023014"/>
    </source>
</evidence>
<dbReference type="SFLD" id="SFLDG01384">
    <property type="entry name" value="thioether_bond_formation_requi"/>
    <property type="match status" value="1"/>
</dbReference>
<dbReference type="Gene3D" id="3.20.20.70">
    <property type="entry name" value="Aldolase class I"/>
    <property type="match status" value="1"/>
</dbReference>
<name>A0A428FW00_STROR</name>
<evidence type="ECO:0000313" key="8">
    <source>
        <dbReference type="Proteomes" id="UP000280182"/>
    </source>
</evidence>
<dbReference type="SFLD" id="SFLDG01067">
    <property type="entry name" value="SPASM/twitch_domain_containing"/>
    <property type="match status" value="1"/>
</dbReference>
<feature type="transmembrane region" description="Helical" evidence="5">
    <location>
        <begin position="27"/>
        <end position="45"/>
    </location>
</feature>
<evidence type="ECO:0000313" key="7">
    <source>
        <dbReference type="EMBL" id="RSJ66823.1"/>
    </source>
</evidence>
<gene>
    <name evidence="7" type="primary">moaA</name>
    <name evidence="7" type="ORF">D8802_06815</name>
</gene>
<keyword evidence="4" id="KW-0411">Iron-sulfur</keyword>
<dbReference type="GO" id="GO:0016491">
    <property type="term" value="F:oxidoreductase activity"/>
    <property type="evidence" value="ECO:0007669"/>
    <property type="project" value="InterPro"/>
</dbReference>
<evidence type="ECO:0000256" key="1">
    <source>
        <dbReference type="ARBA" id="ARBA00022691"/>
    </source>
</evidence>
<dbReference type="PANTHER" id="PTHR43273:SF8">
    <property type="entry name" value="RADICAL SAM DOMAIN PROTEIN"/>
    <property type="match status" value="1"/>
</dbReference>
<keyword evidence="5" id="KW-1133">Transmembrane helix</keyword>
<feature type="domain" description="Radical SAM core" evidence="6">
    <location>
        <begin position="77"/>
        <end position="297"/>
    </location>
</feature>
<dbReference type="GO" id="GO:0046872">
    <property type="term" value="F:metal ion binding"/>
    <property type="evidence" value="ECO:0007669"/>
    <property type="project" value="UniProtKB-KW"/>
</dbReference>
<evidence type="ECO:0000256" key="3">
    <source>
        <dbReference type="ARBA" id="ARBA00023004"/>
    </source>
</evidence>
<dbReference type="InterPro" id="IPR058240">
    <property type="entry name" value="rSAM_sf"/>
</dbReference>
<keyword evidence="1" id="KW-0949">S-adenosyl-L-methionine</keyword>
<evidence type="ECO:0000256" key="2">
    <source>
        <dbReference type="ARBA" id="ARBA00022723"/>
    </source>
</evidence>
<keyword evidence="5" id="KW-0472">Membrane</keyword>